<sequence length="114" mass="12651">MFKGLERKPYEEWLSSLGLFSLEKKKLSGDLIAIYNFLMGGGGGTDTDLLILETSDSILENGMKLSQGKLRLDIRKRVLHPVCLGTGTCSPGKCQVPSLTEFKNHLDNVLRHMV</sequence>
<gene>
    <name evidence="1" type="ORF">WISP_44088</name>
</gene>
<protein>
    <submittedName>
        <fullName evidence="1">Uncharacterized protein</fullName>
    </submittedName>
</protein>
<organism evidence="1 2">
    <name type="scientific">Willisornis vidua</name>
    <name type="common">Xingu scale-backed antbird</name>
    <dbReference type="NCBI Taxonomy" id="1566151"/>
    <lineage>
        <taxon>Eukaryota</taxon>
        <taxon>Metazoa</taxon>
        <taxon>Chordata</taxon>
        <taxon>Craniata</taxon>
        <taxon>Vertebrata</taxon>
        <taxon>Euteleostomi</taxon>
        <taxon>Archelosauria</taxon>
        <taxon>Archosauria</taxon>
        <taxon>Dinosauria</taxon>
        <taxon>Saurischia</taxon>
        <taxon>Theropoda</taxon>
        <taxon>Coelurosauria</taxon>
        <taxon>Aves</taxon>
        <taxon>Neognathae</taxon>
        <taxon>Neoaves</taxon>
        <taxon>Telluraves</taxon>
        <taxon>Australaves</taxon>
        <taxon>Passeriformes</taxon>
        <taxon>Thamnophilidae</taxon>
        <taxon>Willisornis</taxon>
    </lineage>
</organism>
<keyword evidence="2" id="KW-1185">Reference proteome</keyword>
<dbReference type="EMBL" id="WHWB01033244">
    <property type="protein sequence ID" value="KAJ7421150.1"/>
    <property type="molecule type" value="Genomic_DNA"/>
</dbReference>
<dbReference type="Proteomes" id="UP001145742">
    <property type="component" value="Unassembled WGS sequence"/>
</dbReference>
<evidence type="ECO:0000313" key="1">
    <source>
        <dbReference type="EMBL" id="KAJ7421150.1"/>
    </source>
</evidence>
<reference evidence="1" key="1">
    <citation type="submission" date="2019-10" db="EMBL/GenBank/DDBJ databases">
        <authorList>
            <person name="Soares A.E.R."/>
            <person name="Aleixo A."/>
            <person name="Schneider P."/>
            <person name="Miyaki C.Y."/>
            <person name="Schneider M.P."/>
            <person name="Mello C."/>
            <person name="Vasconcelos A.T.R."/>
        </authorList>
    </citation>
    <scope>NUCLEOTIDE SEQUENCE</scope>
    <source>
        <tissue evidence="1">Muscle</tissue>
    </source>
</reference>
<comment type="caution">
    <text evidence="1">The sequence shown here is derived from an EMBL/GenBank/DDBJ whole genome shotgun (WGS) entry which is preliminary data.</text>
</comment>
<name>A0ABQ9DGK2_9PASS</name>
<evidence type="ECO:0000313" key="2">
    <source>
        <dbReference type="Proteomes" id="UP001145742"/>
    </source>
</evidence>
<accession>A0ABQ9DGK2</accession>
<proteinExistence type="predicted"/>